<comment type="cofactor">
    <cofactor evidence="2">
        <name>Mn(2+)</name>
        <dbReference type="ChEBI" id="CHEBI:29035"/>
    </cofactor>
    <text evidence="2">The Mn(2+) ion enhances activity.</text>
</comment>
<dbReference type="GO" id="GO:0019877">
    <property type="term" value="P:diaminopimelate biosynthetic process"/>
    <property type="evidence" value="ECO:0007669"/>
    <property type="project" value="UniProtKB-ARBA"/>
</dbReference>
<feature type="domain" description="Peptidase M20 dimerisation" evidence="3">
    <location>
        <begin position="181"/>
        <end position="276"/>
    </location>
</feature>
<dbReference type="SUPFAM" id="SSF53187">
    <property type="entry name" value="Zn-dependent exopeptidases"/>
    <property type="match status" value="1"/>
</dbReference>
<dbReference type="KEGG" id="tpi:TREPR_2331"/>
<dbReference type="InterPro" id="IPR011650">
    <property type="entry name" value="Peptidase_M20_dimer"/>
</dbReference>
<dbReference type="SUPFAM" id="SSF55031">
    <property type="entry name" value="Bacterial exopeptidase dimerisation domain"/>
    <property type="match status" value="1"/>
</dbReference>
<dbReference type="NCBIfam" id="TIGR01891">
    <property type="entry name" value="amidohydrolases"/>
    <property type="match status" value="1"/>
</dbReference>
<evidence type="ECO:0000256" key="1">
    <source>
        <dbReference type="ARBA" id="ARBA00022801"/>
    </source>
</evidence>
<reference evidence="5" key="1">
    <citation type="submission" date="2009-12" db="EMBL/GenBank/DDBJ databases">
        <title>Complete sequence of Treponema primitia strain ZAS-2.</title>
        <authorList>
            <person name="Tetu S.G."/>
            <person name="Matson E."/>
            <person name="Ren Q."/>
            <person name="Seshadri R."/>
            <person name="Elbourne L."/>
            <person name="Hassan K.A."/>
            <person name="Durkin A."/>
            <person name="Radune D."/>
            <person name="Mohamoud Y."/>
            <person name="Shay R."/>
            <person name="Jin S."/>
            <person name="Zhang X."/>
            <person name="Lucey K."/>
            <person name="Ballor N.R."/>
            <person name="Ottesen E."/>
            <person name="Rosenthal R."/>
            <person name="Allen A."/>
            <person name="Leadbetter J.R."/>
            <person name="Paulsen I.T."/>
        </authorList>
    </citation>
    <scope>NUCLEOTIDE SEQUENCE [LARGE SCALE GENOMIC DNA]</scope>
    <source>
        <strain evidence="5">ATCC BAA-887 / DSM 12427 / ZAS-2</strain>
    </source>
</reference>
<name>F5YHX5_TREPZ</name>
<keyword evidence="4" id="KW-0121">Carboxypeptidase</keyword>
<feature type="binding site" evidence="2">
    <location>
        <position position="103"/>
    </location>
    <ligand>
        <name>Mn(2+)</name>
        <dbReference type="ChEBI" id="CHEBI:29035"/>
        <label>2</label>
    </ligand>
</feature>
<organism evidence="4 5">
    <name type="scientific">Treponema primitia (strain ATCC BAA-887 / DSM 12427 / ZAS-2)</name>
    <dbReference type="NCBI Taxonomy" id="545694"/>
    <lineage>
        <taxon>Bacteria</taxon>
        <taxon>Pseudomonadati</taxon>
        <taxon>Spirochaetota</taxon>
        <taxon>Spirochaetia</taxon>
        <taxon>Spirochaetales</taxon>
        <taxon>Treponemataceae</taxon>
        <taxon>Treponema</taxon>
    </lineage>
</organism>
<proteinExistence type="predicted"/>
<keyword evidence="5" id="KW-1185">Reference proteome</keyword>
<keyword evidence="2" id="KW-0464">Manganese</keyword>
<gene>
    <name evidence="4" type="ordered locus">TREPR_2331</name>
</gene>
<dbReference type="HOGENOM" id="CLU_023257_0_1_12"/>
<feature type="binding site" evidence="2">
    <location>
        <position position="354"/>
    </location>
    <ligand>
        <name>Mn(2+)</name>
        <dbReference type="ChEBI" id="CHEBI:29035"/>
        <label>2</label>
    </ligand>
</feature>
<evidence type="ECO:0000313" key="4">
    <source>
        <dbReference type="EMBL" id="AEF84621.1"/>
    </source>
</evidence>
<dbReference type="Pfam" id="PF01546">
    <property type="entry name" value="Peptidase_M20"/>
    <property type="match status" value="1"/>
</dbReference>
<dbReference type="OrthoDB" id="9776731at2"/>
<feature type="binding site" evidence="2">
    <location>
        <position position="161"/>
    </location>
    <ligand>
        <name>Mn(2+)</name>
        <dbReference type="ChEBI" id="CHEBI:29035"/>
        <label>2</label>
    </ligand>
</feature>
<dbReference type="InterPro" id="IPR002933">
    <property type="entry name" value="Peptidase_M20"/>
</dbReference>
<feature type="binding site" evidence="2">
    <location>
        <position position="137"/>
    </location>
    <ligand>
        <name>Mn(2+)</name>
        <dbReference type="ChEBI" id="CHEBI:29035"/>
        <label>2</label>
    </ligand>
</feature>
<dbReference type="Gene3D" id="3.40.630.10">
    <property type="entry name" value="Zn peptidases"/>
    <property type="match status" value="1"/>
</dbReference>
<dbReference type="PANTHER" id="PTHR11014">
    <property type="entry name" value="PEPTIDASE M20 FAMILY MEMBER"/>
    <property type="match status" value="1"/>
</dbReference>
<dbReference type="Proteomes" id="UP000009223">
    <property type="component" value="Chromosome"/>
</dbReference>
<dbReference type="EC" id="3.4.17.-" evidence="4"/>
<reference evidence="4 5" key="2">
    <citation type="journal article" date="2011" name="ISME J.">
        <title>RNA-seq reveals cooperative metabolic interactions between two termite-gut spirochete species in co-culture.</title>
        <authorList>
            <person name="Rosenthal A.Z."/>
            <person name="Matson E.G."/>
            <person name="Eldar A."/>
            <person name="Leadbetter J.R."/>
        </authorList>
    </citation>
    <scope>NUCLEOTIDE SEQUENCE [LARGE SCALE GENOMIC DNA]</scope>
    <source>
        <strain evidence="5">ATCC BAA-887 / DSM 12427 / ZAS-2</strain>
    </source>
</reference>
<dbReference type="eggNOG" id="COG1473">
    <property type="taxonomic scope" value="Bacteria"/>
</dbReference>
<dbReference type="InterPro" id="IPR017439">
    <property type="entry name" value="Amidohydrolase"/>
</dbReference>
<keyword evidence="1 4" id="KW-0378">Hydrolase</keyword>
<dbReference type="Pfam" id="PF07687">
    <property type="entry name" value="M20_dimer"/>
    <property type="match status" value="1"/>
</dbReference>
<protein>
    <submittedName>
        <fullName evidence="4">Thermostable carboxypeptidase 1</fullName>
        <ecNumber evidence="4">3.4.17.-</ecNumber>
    </submittedName>
</protein>
<evidence type="ECO:0000256" key="2">
    <source>
        <dbReference type="PIRSR" id="PIRSR005962-1"/>
    </source>
</evidence>
<accession>F5YHX5</accession>
<dbReference type="GO" id="GO:0004180">
    <property type="term" value="F:carboxypeptidase activity"/>
    <property type="evidence" value="ECO:0007669"/>
    <property type="project" value="UniProtKB-KW"/>
</dbReference>
<dbReference type="RefSeq" id="WP_015707872.1">
    <property type="nucleotide sequence ID" value="NC_015578.1"/>
</dbReference>
<sequence length="384" mass="41309">MFDFYKEALGLEAEASLLRRHLHENPEVSFCEYKTCAFIREKLTGIGIPFESAGDTGTIAVINKGKSGPVLALRADIDALEINEKTDILFKSKNPGVMHACGHDAHTAALLCAAKMLYHHSNEIPGTVKLIFQPAEETGFGALKTIETGLLHDVDAFFGIHVNPDFPVGKIGVKSGGVMAGSNSLIINIKGKSGHGGYPNRTVDAIAAGSELVEALQHIVSREIGPTEQAVISVCQFHAGTRDNIIAGEAQLSGTVRVTNEEMRSYVADAIRRIAGGIALAHRVEAEVICDPVTLVMYNAPELYGAALKAAQWVIKDSPEDFTPQMGTEDFSRYSQLAPVFFAFVGSGGGFPLHSDHFYLDEGAVSVAAALHTAFVYSYFEQKK</sequence>
<dbReference type="InterPro" id="IPR036264">
    <property type="entry name" value="Bact_exopeptidase_dim_dom"/>
</dbReference>
<feature type="binding site" evidence="2">
    <location>
        <position position="101"/>
    </location>
    <ligand>
        <name>Mn(2+)</name>
        <dbReference type="ChEBI" id="CHEBI:29035"/>
        <label>2</label>
    </ligand>
</feature>
<dbReference type="PANTHER" id="PTHR11014:SF63">
    <property type="entry name" value="METALLOPEPTIDASE, PUTATIVE (AFU_ORTHOLOGUE AFUA_6G09600)-RELATED"/>
    <property type="match status" value="1"/>
</dbReference>
<evidence type="ECO:0000259" key="3">
    <source>
        <dbReference type="Pfam" id="PF07687"/>
    </source>
</evidence>
<dbReference type="STRING" id="545694.TREPR_2331"/>
<dbReference type="PIRSF" id="PIRSF005962">
    <property type="entry name" value="Pept_M20D_amidohydro"/>
    <property type="match status" value="1"/>
</dbReference>
<keyword evidence="2" id="KW-0479">Metal-binding</keyword>
<dbReference type="EMBL" id="CP001843">
    <property type="protein sequence ID" value="AEF84621.1"/>
    <property type="molecule type" value="Genomic_DNA"/>
</dbReference>
<dbReference type="FunFam" id="3.30.70.360:FF:000001">
    <property type="entry name" value="N-acetyldiaminopimelate deacetylase"/>
    <property type="match status" value="1"/>
</dbReference>
<evidence type="ECO:0000313" key="5">
    <source>
        <dbReference type="Proteomes" id="UP000009223"/>
    </source>
</evidence>
<keyword evidence="4" id="KW-0645">Protease</keyword>
<dbReference type="GO" id="GO:0046872">
    <property type="term" value="F:metal ion binding"/>
    <property type="evidence" value="ECO:0007669"/>
    <property type="project" value="UniProtKB-KW"/>
</dbReference>
<dbReference type="AlphaFoldDB" id="F5YHX5"/>
<dbReference type="Gene3D" id="3.30.70.360">
    <property type="match status" value="1"/>
</dbReference>
<dbReference type="CDD" id="cd03886">
    <property type="entry name" value="M20_Acy1"/>
    <property type="match status" value="1"/>
</dbReference>
<dbReference type="GO" id="GO:0050118">
    <property type="term" value="F:N-acetyldiaminopimelate deacetylase activity"/>
    <property type="evidence" value="ECO:0007669"/>
    <property type="project" value="UniProtKB-ARBA"/>
</dbReference>